<dbReference type="PROSITE" id="PS51257">
    <property type="entry name" value="PROKAR_LIPOPROTEIN"/>
    <property type="match status" value="1"/>
</dbReference>
<gene>
    <name evidence="3" type="ORF">ABN401_04915</name>
</gene>
<evidence type="ECO:0000313" key="4">
    <source>
        <dbReference type="Proteomes" id="UP001445732"/>
    </source>
</evidence>
<dbReference type="EMBL" id="JBEGDD010000003">
    <property type="protein sequence ID" value="MEQ7154549.1"/>
    <property type="molecule type" value="Genomic_DNA"/>
</dbReference>
<comment type="caution">
    <text evidence="3">The sequence shown here is derived from an EMBL/GenBank/DDBJ whole genome shotgun (WGS) entry which is preliminary data.</text>
</comment>
<proteinExistence type="predicted"/>
<keyword evidence="4" id="KW-1185">Reference proteome</keyword>
<dbReference type="Gene3D" id="3.40.710.10">
    <property type="entry name" value="DD-peptidase/beta-lactamase superfamily"/>
    <property type="match status" value="1"/>
</dbReference>
<sequence>MTSKTASPRQGRSPRLAAIAYVLIATVGLAGCGGSGGSPTSSTEPPPAPPPSPPPPPPPPPPSGAPATPKGLLATPSRGQLEVGWTANTESDLAAYLLTFNISGSSATQTIVVNAPATQTVLTGLQEGAEYTLTLVARDAGGDLSAVTPAITARTARLPTAAETAAYQSAAAYSNTLSGNAVVIMRDGLIVFEQYASSFSQTSPNPLASGTKSFSCAFAVAAETDGLVKIDDLASVYLPEWTTDPNKSRIKISDLLSLQAGMTGDPNYSATNVQNLDTYTQAINTDPATYAPGETFIYDPLVFQAYAAIFERRAAGEDPIAYLQRRVFDPIGLVVSSWQRDRVANPQMAGGANMTARDWLKYGQLAVQNGAWQGRRVLDADRFQRCLTFPNAAYAGYGLTWWLNRPVGDTIGPLDRIPEDGRAGPSGQIAPSAPADMAMAAGTGKQRLYVIPSLGLTIVRYAPLNSGVGGGSAWSDETFLAKALGRIP</sequence>
<dbReference type="Proteomes" id="UP001445732">
    <property type="component" value="Unassembled WGS sequence"/>
</dbReference>
<feature type="region of interest" description="Disordered" evidence="1">
    <location>
        <begin position="32"/>
        <end position="75"/>
    </location>
</feature>
<feature type="compositionally biased region" description="Pro residues" evidence="1">
    <location>
        <begin position="44"/>
        <end position="64"/>
    </location>
</feature>
<evidence type="ECO:0000313" key="3">
    <source>
        <dbReference type="EMBL" id="MEQ7154549.1"/>
    </source>
</evidence>
<dbReference type="InterPro" id="IPR012338">
    <property type="entry name" value="Beta-lactam/transpept-like"/>
</dbReference>
<feature type="domain" description="Fibronectin type-III" evidence="2">
    <location>
        <begin position="65"/>
        <end position="158"/>
    </location>
</feature>
<dbReference type="PANTHER" id="PTHR43283:SF7">
    <property type="entry name" value="BETA-LACTAMASE-RELATED DOMAIN-CONTAINING PROTEIN"/>
    <property type="match status" value="1"/>
</dbReference>
<dbReference type="SUPFAM" id="SSF101447">
    <property type="entry name" value="Formin homology 2 domain (FH2 domain)"/>
    <property type="match status" value="1"/>
</dbReference>
<dbReference type="GO" id="GO:0016787">
    <property type="term" value="F:hydrolase activity"/>
    <property type="evidence" value="ECO:0007669"/>
    <property type="project" value="UniProtKB-KW"/>
</dbReference>
<accession>A0ABV1NLN3</accession>
<dbReference type="PANTHER" id="PTHR43283">
    <property type="entry name" value="BETA-LACTAMASE-RELATED"/>
    <property type="match status" value="1"/>
</dbReference>
<dbReference type="SUPFAM" id="SSF56601">
    <property type="entry name" value="beta-lactamase/transpeptidase-like"/>
    <property type="match status" value="1"/>
</dbReference>
<name>A0ABV1NLN3_9CAUL</name>
<evidence type="ECO:0000256" key="1">
    <source>
        <dbReference type="SAM" id="MobiDB-lite"/>
    </source>
</evidence>
<dbReference type="RefSeq" id="WP_349683847.1">
    <property type="nucleotide sequence ID" value="NZ_JBEGDD010000003.1"/>
</dbReference>
<dbReference type="InterPro" id="IPR001466">
    <property type="entry name" value="Beta-lactam-related"/>
</dbReference>
<evidence type="ECO:0000259" key="2">
    <source>
        <dbReference type="PROSITE" id="PS50853"/>
    </source>
</evidence>
<dbReference type="InterPro" id="IPR013783">
    <property type="entry name" value="Ig-like_fold"/>
</dbReference>
<keyword evidence="3" id="KW-0378">Hydrolase</keyword>
<dbReference type="InterPro" id="IPR003961">
    <property type="entry name" value="FN3_dom"/>
</dbReference>
<dbReference type="Pfam" id="PF00144">
    <property type="entry name" value="Beta-lactamase"/>
    <property type="match status" value="1"/>
</dbReference>
<dbReference type="PROSITE" id="PS50853">
    <property type="entry name" value="FN3"/>
    <property type="match status" value="1"/>
</dbReference>
<reference evidence="3 4" key="1">
    <citation type="submission" date="2024-06" db="EMBL/GenBank/DDBJ databases">
        <title>Brevundimonas sp. C11.</title>
        <authorList>
            <person name="Maltman C."/>
        </authorList>
    </citation>
    <scope>NUCLEOTIDE SEQUENCE [LARGE SCALE GENOMIC DNA]</scope>
    <source>
        <strain evidence="3 4">C11</strain>
    </source>
</reference>
<protein>
    <submittedName>
        <fullName evidence="3">Serine hydrolase</fullName>
    </submittedName>
</protein>
<dbReference type="Gene3D" id="2.60.40.10">
    <property type="entry name" value="Immunoglobulins"/>
    <property type="match status" value="1"/>
</dbReference>
<dbReference type="Pfam" id="PF00041">
    <property type="entry name" value="fn3"/>
    <property type="match status" value="1"/>
</dbReference>
<organism evidence="3 4">
    <name type="scientific">Brevundimonas aurifodinae</name>
    <dbReference type="NCBI Taxonomy" id="1508312"/>
    <lineage>
        <taxon>Bacteria</taxon>
        <taxon>Pseudomonadati</taxon>
        <taxon>Pseudomonadota</taxon>
        <taxon>Alphaproteobacteria</taxon>
        <taxon>Caulobacterales</taxon>
        <taxon>Caulobacteraceae</taxon>
        <taxon>Brevundimonas</taxon>
    </lineage>
</organism>
<dbReference type="CDD" id="cd00063">
    <property type="entry name" value="FN3"/>
    <property type="match status" value="1"/>
</dbReference>
<dbReference type="InterPro" id="IPR050789">
    <property type="entry name" value="Diverse_Enzym_Activities"/>
</dbReference>